<sequence>MYVRNKQQSNSQEYGTESVAEIRARNGRCYLKIVHFLNMVNYNIANTISFKYT</sequence>
<name>A0A1I7WCX0_HETBA</name>
<evidence type="ECO:0000313" key="1">
    <source>
        <dbReference type="Proteomes" id="UP000095283"/>
    </source>
</evidence>
<dbReference type="WBParaSite" id="Hba_02584">
    <property type="protein sequence ID" value="Hba_02584"/>
    <property type="gene ID" value="Hba_02584"/>
</dbReference>
<reference evidence="2" key="1">
    <citation type="submission" date="2016-11" db="UniProtKB">
        <authorList>
            <consortium name="WormBaseParasite"/>
        </authorList>
    </citation>
    <scope>IDENTIFICATION</scope>
</reference>
<accession>A0A1I7WCX0</accession>
<proteinExistence type="predicted"/>
<dbReference type="Proteomes" id="UP000095283">
    <property type="component" value="Unplaced"/>
</dbReference>
<organism evidence="1 2">
    <name type="scientific">Heterorhabditis bacteriophora</name>
    <name type="common">Entomopathogenic nematode worm</name>
    <dbReference type="NCBI Taxonomy" id="37862"/>
    <lineage>
        <taxon>Eukaryota</taxon>
        <taxon>Metazoa</taxon>
        <taxon>Ecdysozoa</taxon>
        <taxon>Nematoda</taxon>
        <taxon>Chromadorea</taxon>
        <taxon>Rhabditida</taxon>
        <taxon>Rhabditina</taxon>
        <taxon>Rhabditomorpha</taxon>
        <taxon>Strongyloidea</taxon>
        <taxon>Heterorhabditidae</taxon>
        <taxon>Heterorhabditis</taxon>
    </lineage>
</organism>
<dbReference type="AlphaFoldDB" id="A0A1I7WCX0"/>
<protein>
    <submittedName>
        <fullName evidence="2">Uncharacterized protein</fullName>
    </submittedName>
</protein>
<keyword evidence="1" id="KW-1185">Reference proteome</keyword>
<evidence type="ECO:0000313" key="2">
    <source>
        <dbReference type="WBParaSite" id="Hba_02584"/>
    </source>
</evidence>